<dbReference type="GO" id="GO:0043041">
    <property type="term" value="P:amino acid activation for nonribosomal peptide biosynthetic process"/>
    <property type="evidence" value="ECO:0007669"/>
    <property type="project" value="TreeGrafter"/>
</dbReference>
<dbReference type="Pfam" id="PF13193">
    <property type="entry name" value="AMP-binding_C"/>
    <property type="match status" value="2"/>
</dbReference>
<comment type="cofactor">
    <cofactor evidence="1">
        <name>pantetheine 4'-phosphate</name>
        <dbReference type="ChEBI" id="CHEBI:47942"/>
    </cofactor>
</comment>
<dbReference type="InterPro" id="IPR045851">
    <property type="entry name" value="AMP-bd_C_sf"/>
</dbReference>
<dbReference type="InterPro" id="IPR018201">
    <property type="entry name" value="Ketoacyl_synth_AS"/>
</dbReference>
<keyword evidence="3" id="KW-0597">Phosphoprotein</keyword>
<dbReference type="InterPro" id="IPR013968">
    <property type="entry name" value="PKS_KR"/>
</dbReference>
<dbReference type="SUPFAM" id="SSF56801">
    <property type="entry name" value="Acetyl-CoA synthetase-like"/>
    <property type="match status" value="2"/>
</dbReference>
<dbReference type="Pfam" id="PF00550">
    <property type="entry name" value="PP-binding"/>
    <property type="match status" value="2"/>
</dbReference>
<dbReference type="InterPro" id="IPR042099">
    <property type="entry name" value="ANL_N_sf"/>
</dbReference>
<dbReference type="Pfam" id="PF00668">
    <property type="entry name" value="Condensation"/>
    <property type="match status" value="1"/>
</dbReference>
<reference evidence="9" key="1">
    <citation type="submission" date="2012-12" db="EMBL/GenBank/DDBJ databases">
        <authorList>
            <person name="Pethick F.E."/>
            <person name="MacFadyen A.C."/>
            <person name="Tang Z."/>
            <person name="Sangal V."/>
            <person name="Tze-Tze L."/>
            <person name="Chu J."/>
            <person name="Guo M."/>
            <person name="Kirby R."/>
            <person name="Hoskisson P.A."/>
            <person name="Herron P.R."/>
            <person name="Hunter I.S."/>
        </authorList>
    </citation>
    <scope>NUCLEOTIDE SEQUENCE</scope>
    <source>
        <strain evidence="9">ATCC 10970</strain>
    </source>
</reference>
<dbReference type="InterPro" id="IPR009081">
    <property type="entry name" value="PP-bd_ACP"/>
</dbReference>
<dbReference type="GO" id="GO:0004315">
    <property type="term" value="F:3-oxoacyl-[acyl-carrier-protein] synthase activity"/>
    <property type="evidence" value="ECO:0007669"/>
    <property type="project" value="InterPro"/>
</dbReference>
<dbReference type="InterPro" id="IPR057326">
    <property type="entry name" value="KR_dom"/>
</dbReference>
<accession>L8EV57</accession>
<dbReference type="SUPFAM" id="SSF53901">
    <property type="entry name" value="Thiolase-like"/>
    <property type="match status" value="1"/>
</dbReference>
<evidence type="ECO:0000256" key="2">
    <source>
        <dbReference type="ARBA" id="ARBA00022450"/>
    </source>
</evidence>
<dbReference type="PROSITE" id="PS00455">
    <property type="entry name" value="AMP_BINDING"/>
    <property type="match status" value="1"/>
</dbReference>
<dbReference type="Gene3D" id="3.40.50.1820">
    <property type="entry name" value="alpha/beta hydrolase"/>
    <property type="match status" value="1"/>
</dbReference>
<dbReference type="Gene3D" id="3.40.50.12780">
    <property type="entry name" value="N-terminal domain of ligase-like"/>
    <property type="match status" value="2"/>
</dbReference>
<dbReference type="InterPro" id="IPR020841">
    <property type="entry name" value="PKS_Beta-ketoAc_synthase_dom"/>
</dbReference>
<gene>
    <name evidence="9" type="ORF">SRIM_036300</name>
</gene>
<dbReference type="Gene3D" id="1.10.1240.100">
    <property type="match status" value="1"/>
</dbReference>
<dbReference type="Gene3D" id="3.30.300.30">
    <property type="match status" value="2"/>
</dbReference>
<evidence type="ECO:0000313" key="10">
    <source>
        <dbReference type="Proteomes" id="UP000011074"/>
    </source>
</evidence>
<dbReference type="CDD" id="cd12117">
    <property type="entry name" value="A_NRPS_Srf_like"/>
    <property type="match status" value="1"/>
</dbReference>
<name>L8EV57_STRR1</name>
<feature type="region of interest" description="Disordered" evidence="6">
    <location>
        <begin position="2164"/>
        <end position="2190"/>
    </location>
</feature>
<feature type="region of interest" description="Disordered" evidence="6">
    <location>
        <begin position="592"/>
        <end position="615"/>
    </location>
</feature>
<evidence type="ECO:0000259" key="8">
    <source>
        <dbReference type="PROSITE" id="PS52004"/>
    </source>
</evidence>
<evidence type="ECO:0000256" key="3">
    <source>
        <dbReference type="ARBA" id="ARBA00022553"/>
    </source>
</evidence>
<dbReference type="SMART" id="SM00823">
    <property type="entry name" value="PKS_PP"/>
    <property type="match status" value="2"/>
</dbReference>
<dbReference type="GO" id="GO:0006633">
    <property type="term" value="P:fatty acid biosynthetic process"/>
    <property type="evidence" value="ECO:0007669"/>
    <property type="project" value="InterPro"/>
</dbReference>
<dbReference type="Pfam" id="PF00109">
    <property type="entry name" value="ketoacyl-synt"/>
    <property type="match status" value="1"/>
</dbReference>
<dbReference type="PANTHER" id="PTHR45527">
    <property type="entry name" value="NONRIBOSOMAL PEPTIDE SYNTHETASE"/>
    <property type="match status" value="1"/>
</dbReference>
<dbReference type="InterPro" id="IPR032821">
    <property type="entry name" value="PKS_assoc"/>
</dbReference>
<feature type="compositionally biased region" description="Low complexity" evidence="6">
    <location>
        <begin position="592"/>
        <end position="614"/>
    </location>
</feature>
<dbReference type="SMART" id="SM00825">
    <property type="entry name" value="PKS_KS"/>
    <property type="match status" value="1"/>
</dbReference>
<dbReference type="GO" id="GO:0005829">
    <property type="term" value="C:cytosol"/>
    <property type="evidence" value="ECO:0007669"/>
    <property type="project" value="TreeGrafter"/>
</dbReference>
<dbReference type="InterPro" id="IPR001031">
    <property type="entry name" value="Thioesterase"/>
</dbReference>
<feature type="domain" description="Ketosynthase family 3 (KS3)" evidence="8">
    <location>
        <begin position="1671"/>
        <end position="2082"/>
    </location>
</feature>
<dbReference type="Gene3D" id="3.30.559.30">
    <property type="entry name" value="Nonribosomal peptide synthetase, condensation domain"/>
    <property type="match status" value="1"/>
</dbReference>
<dbReference type="Pfam" id="PF02801">
    <property type="entry name" value="Ketoacyl-synt_C"/>
    <property type="match status" value="1"/>
</dbReference>
<protein>
    <submittedName>
        <fullName evidence="9">Non-ribosomal peptide synthase</fullName>
    </submittedName>
</protein>
<dbReference type="GeneID" id="66859562"/>
<keyword evidence="5" id="KW-0012">Acyltransferase</keyword>
<dbReference type="SUPFAM" id="SSF51735">
    <property type="entry name" value="NAD(P)-binding Rossmann-fold domains"/>
    <property type="match status" value="2"/>
</dbReference>
<reference evidence="9" key="2">
    <citation type="submission" date="2020-01" db="EMBL/GenBank/DDBJ databases">
        <authorList>
            <person name="Algora L."/>
            <person name="Schniete J.K."/>
            <person name="MacFadyen A."/>
            <person name="Hoskisson P.A."/>
            <person name="Hunter I.S."/>
            <person name="Herron P.R."/>
        </authorList>
    </citation>
    <scope>NUCLEOTIDE SEQUENCE</scope>
    <source>
        <strain evidence="9">ATCC 10970</strain>
    </source>
</reference>
<feature type="domain" description="Carrier" evidence="7">
    <location>
        <begin position="2747"/>
        <end position="2822"/>
    </location>
</feature>
<dbReference type="InterPro" id="IPR016039">
    <property type="entry name" value="Thiolase-like"/>
</dbReference>
<dbReference type="InterPro" id="IPR036736">
    <property type="entry name" value="ACP-like_sf"/>
</dbReference>
<dbReference type="PROSITE" id="PS00606">
    <property type="entry name" value="KS3_1"/>
    <property type="match status" value="1"/>
</dbReference>
<reference evidence="9" key="3">
    <citation type="journal article" date="2021" name="bioRxiv">
        <title>Bilateral symmetry of linear streptomycete chromosomes.</title>
        <authorList>
            <person name="Algora-Gallardo L."/>
            <person name="Schniete J.K."/>
            <person name="Mark D.R."/>
            <person name="Hunter I.S."/>
            <person name="Herron P.R."/>
        </authorList>
    </citation>
    <scope>NUCLEOTIDE SEQUENCE</scope>
    <source>
        <strain evidence="9">ATCC 10970</strain>
    </source>
</reference>
<dbReference type="PANTHER" id="PTHR45527:SF1">
    <property type="entry name" value="FATTY ACID SYNTHASE"/>
    <property type="match status" value="1"/>
</dbReference>
<dbReference type="InterPro" id="IPR025110">
    <property type="entry name" value="AMP-bd_C"/>
</dbReference>
<feature type="domain" description="Carrier" evidence="7">
    <location>
        <begin position="517"/>
        <end position="592"/>
    </location>
</feature>
<dbReference type="SUPFAM" id="SSF52777">
    <property type="entry name" value="CoA-dependent acyltransferases"/>
    <property type="match status" value="2"/>
</dbReference>
<dbReference type="Gene3D" id="3.30.559.10">
    <property type="entry name" value="Chloramphenicol acetyltransferase-like domain"/>
    <property type="match status" value="1"/>
</dbReference>
<dbReference type="Pfam" id="PF00501">
    <property type="entry name" value="AMP-binding"/>
    <property type="match status" value="2"/>
</dbReference>
<dbReference type="Gene3D" id="3.40.50.720">
    <property type="entry name" value="NAD(P)-binding Rossmann-like Domain"/>
    <property type="match status" value="1"/>
</dbReference>
<feature type="region of interest" description="Disordered" evidence="6">
    <location>
        <begin position="820"/>
        <end position="840"/>
    </location>
</feature>
<dbReference type="InterPro" id="IPR014031">
    <property type="entry name" value="Ketoacyl_synth_C"/>
</dbReference>
<proteinExistence type="predicted"/>
<dbReference type="GO" id="GO:0047527">
    <property type="term" value="F:2,3-dihydroxybenzoate-serine ligase activity"/>
    <property type="evidence" value="ECO:0007669"/>
    <property type="project" value="TreeGrafter"/>
</dbReference>
<evidence type="ECO:0000256" key="5">
    <source>
        <dbReference type="ARBA" id="ARBA00023315"/>
    </source>
</evidence>
<dbReference type="EMBL" id="CP048261">
    <property type="protein sequence ID" value="QST84896.1"/>
    <property type="molecule type" value="Genomic_DNA"/>
</dbReference>
<dbReference type="SUPFAM" id="SSF47336">
    <property type="entry name" value="ACP-like"/>
    <property type="match status" value="3"/>
</dbReference>
<dbReference type="Pfam" id="PF00975">
    <property type="entry name" value="Thioesterase"/>
    <property type="match status" value="1"/>
</dbReference>
<dbReference type="InterPro" id="IPR036291">
    <property type="entry name" value="NAD(P)-bd_dom_sf"/>
</dbReference>
<dbReference type="Pfam" id="PF08659">
    <property type="entry name" value="KR"/>
    <property type="match status" value="1"/>
</dbReference>
<dbReference type="PROSITE" id="PS52004">
    <property type="entry name" value="KS3_2"/>
    <property type="match status" value="1"/>
</dbReference>
<dbReference type="InterPro" id="IPR010071">
    <property type="entry name" value="AA_adenyl_dom"/>
</dbReference>
<organism evidence="9 10">
    <name type="scientific">Streptomyces rimosus subsp. rimosus (strain ATCC 10970 / DSM 40260 / JCM 4667 / NRRL 2234)</name>
    <dbReference type="NCBI Taxonomy" id="1265868"/>
    <lineage>
        <taxon>Bacteria</taxon>
        <taxon>Bacillati</taxon>
        <taxon>Actinomycetota</taxon>
        <taxon>Actinomycetes</taxon>
        <taxon>Kitasatosporales</taxon>
        <taxon>Streptomycetaceae</taxon>
        <taxon>Streptomyces</taxon>
    </lineage>
</organism>
<dbReference type="GO" id="GO:0009366">
    <property type="term" value="C:enterobactin synthetase complex"/>
    <property type="evidence" value="ECO:0007669"/>
    <property type="project" value="TreeGrafter"/>
</dbReference>
<dbReference type="InterPro" id="IPR000873">
    <property type="entry name" value="AMP-dep_synth/lig_dom"/>
</dbReference>
<dbReference type="Gene3D" id="1.10.1200.10">
    <property type="entry name" value="ACP-like"/>
    <property type="match status" value="3"/>
</dbReference>
<dbReference type="SMART" id="SM00822">
    <property type="entry name" value="PKS_KR"/>
    <property type="match status" value="1"/>
</dbReference>
<dbReference type="Proteomes" id="UP000011074">
    <property type="component" value="Chromosome"/>
</dbReference>
<evidence type="ECO:0000313" key="9">
    <source>
        <dbReference type="EMBL" id="QST84896.1"/>
    </source>
</evidence>
<dbReference type="InterPro" id="IPR023213">
    <property type="entry name" value="CAT-like_dom_sf"/>
</dbReference>
<keyword evidence="2" id="KW-0596">Phosphopantetheine</keyword>
<dbReference type="Pfam" id="PF16197">
    <property type="entry name" value="KAsynt_C_assoc"/>
    <property type="match status" value="1"/>
</dbReference>
<evidence type="ECO:0000256" key="1">
    <source>
        <dbReference type="ARBA" id="ARBA00001957"/>
    </source>
</evidence>
<dbReference type="InterPro" id="IPR029058">
    <property type="entry name" value="AB_hydrolase_fold"/>
</dbReference>
<feature type="domain" description="Carrier" evidence="7">
    <location>
        <begin position="1580"/>
        <end position="1654"/>
    </location>
</feature>
<dbReference type="InterPro" id="IPR020806">
    <property type="entry name" value="PKS_PP-bd"/>
</dbReference>
<dbReference type="RefSeq" id="WP_004571777.1">
    <property type="nucleotide sequence ID" value="NZ_CP048261.1"/>
</dbReference>
<dbReference type="NCBIfam" id="TIGR01733">
    <property type="entry name" value="AA-adenyl-dom"/>
    <property type="match status" value="1"/>
</dbReference>
<sequence length="3099" mass="331565">MMEPEPTFPASPCLAESVLAQARRTPGALAVVDGDRRLDYAELDTASAAVARSLHRHGVRPGQAVAVCLPRSWQLVCAMLGILRLGAVVVPLDRLSPPERRRHILTDSASGTVLHGGTAPDGLPDGVRALPVAELLADGSGTPLPLPATPPASFIFYTSGTTGRPKGVEVRDAGILRLARPGWISLDAGARYACLSNPAFDALSFEVWVPLLTGGCCVIFGDEEVQTPHLLTEALRREHIDTLFITTALFNAVADKVPGCFSGVGQVLIGGEQLNAPLLRRWYRDNPTSPARLHNIYGPTEATTFALCHPVPRDFDGDVVPIGRTLPGTEALVVADDGAGPAEPGETAELYLAGEALAAGYRNLPDETAHRFVRLPWHDGGERRFYRTGDLVRRGADGLISYVGRADRQVKVRGFRIEPGELERQIEAHPAVRQAYVCTRRDAHGVNELLAYLVLGDELSFDAFDRHLADGLPAYMRPHHVYLVDELPLNANGKVDATALLGRDDRPWQRPETVEDAAATPWQRTVLELAGEVLGVPGLRLGDRWIANGGDSLKALRLRFEVRRRWSCELPQAAVLQGDFAQLAAAVAEARDGAASPYPEPSAPSGARSAPATSEQQRLWLLQQRDPRSCAYNVPMAFRLDGAVDTAALREALRRLVARHPALRTAFEATPEGLRQVVGEAYDPWVAPESLTETEAAAPTGPDAPTADEPDWCPAAHRLFAAPFDLARPRLLQATLLPRPGGGVLLLHLHHIAVDGWSLNVLFRELSADYAAALSGTEAAEPAVAPTPLDYAGWQTEWFATDAYQAQRAELRGYLGTSEEAPAPLEPVRPRPRTNGRLLRAPLGPGRRAALDRLCADLGLTRFQLLLGVFAWSLYGVTGRSRPRIAGPVANRPVQPFENSVGMFANTVLLPLDLAPREQLRAQLLRQGAAVQEVLDRQDVALADALADQEHRTDGSPFDFLFVLENTDFGTLALPGCASRPEWPVPAEAKCPLTLSVVEHDAGFDCLWEYAAEHFDDAEAEAMAALFRQGLDELADGGTATLAELVGPYRDGLPEPGRGATTPPAFTTVAEGFARQAQRTPDAPALVADGRTLTYAELGAHAAALADELRAAYPAPPEDEDRPRCVALHFEPSAEHVVALLALARLNLTIVPLDPSYPPKLLRQILDQVRPLCVLVPPDGTAAIDAIAPADLPRHPVTLPDTAPDVPAYDEPAHDGRRPLYTLFTSGSTGTPKGVQVPDRTLCNLLHWQADAGGLAGGAVTQQFSMLSFDVSFQEIFGTLCGGGRLHLVRPGWRQDAPALLEQLETAGVERIFMPYVALHLLAEHGVRLGRFPSRLREVVTAGEQLLCTDAIRRWFAGLPGARLFNHYGPTETHVVSSLCLEGDPAHWPERPAIGRPVANAWLHVVDEADAPVPPGCPGRLLIGGPMAAPCYLGDPALNASRFVELPGLGTFYRSGDLARFDRDGLLHYLGRDDQQVKLSGHRLELGQVEAALLQHPGVVNAVVVRDGGRLTACLECRGESPAPEDLAAHLAPLLPPYVRIDRFRRLASLPLTPSGKLDRRRALTAPGEELRPRTATTAAALSPVEARLTELFEAVVGRPVGPDERFFDAGATSLDLMRFHLRCTAEPDLSFGIPDLFEHVTVRRLARFLTGSPAPEAAAHQDAPASRPADEPVAVVGMAVRLPGADDLGAFWDLVRTGGRGIEHFDAPDGLVGARSQMSGLLDFDPDHFGISRQEARLMDPQQRHLLMSAVQALAHAGVTDPAGQRVGLVAGCGENTYYQSVLREADPAYLPDGFQMALHHDKDFLATKVAYHLDLSGPAFTVQAACASSLVAVHVAAGLLRQGDAEVMLAGGVLVDTLLTDGYRYRPQHIFSKDGHCRPFSDDADGTIGASGVGVVVLKPLRLARRDGDTVYAVITGSALNNDGSAKLSYSAPSLAGQREVIRTALRRSGRTGADLGYVEAHGTGTALGDPVEVGALRQAFGLDGPDGDGHCALASVKSQIGHLGAAAGVVGLVRAALAVHHGVIPPNVGFHRLNPQIGTDAAPFTIPTEARPWPAGRPRVAAVSSFGIGGTNAHLVLEAGERAEESVSEVPCLPLSSSSAAGLRADAARIADYLQARPEAYGQVLRHLQAGRPAHRRRAAAVCADAASAVTWLRTVAEAERIPDAAPAPADADGTEEPLSSDGHSPEELADAWLTGRTVRWPAGPAQAPWDFPPPAFELSTYDFQRATPETDGPANQAATEALPQRLPETDWLHQPHWVRLSRAVPAPASRTPGGLLVVMTAEPLPPESLRLFEAGWSRVVRVGAADAYARPADDVYEVDPADPASLRQLLDALGDPGETVIDWLHALPLAVDGPVDEDALTRARWACLDTPAALLQAVAGTPLAEKVRPWWLSYGAQPVEGPVLRPELGLLAGVCEVAPQECAVDGRWLDLPSRELADCAHQLAALPGHVDNSGTLPRRLALRQGYWWQQALLPVPTPATAPSSALPSVLPDEAGTYLILGGTGGIGSSIAAWLLERSDCRVILLSRQPRVPAELTAWADRVELVEADLAETPTETVLTRIEAVAHRIDGVVHAAGTAAGGLVTRRDAPAMRQATAAKLHGALLAERLIERHRPAFAAYCSSMAAQFGGIGQFDYAAANGLLDGFARHRAGEAEATLRIGIDWDIWSEVGMARDALRTDARHQAHLAVGLAVKEGRQLFARALELQLPQLLVSTTPIEEARAFYAAPADASVSPVTPGTATASATASASAELTDWLGRWLGLDELDPDASLYDQGADSLTMLDLIGKVAEHFGVDLELSQLSHQVSLNEVLVKAGAEPSGAARAATSAADDPVTLEVWQQGTGHDLLCLVHPVGGDIQAYRALVSALDPRFTVCLIADPALRFPDLPAWSLTERARRYHAALEARFPHTGWHRQLAGWSFGAWVAQAMAAEAEAAGRPAAALHLLDPPPPDAAPHFKAYDETQLEAVFAHELGQGGTGAPASREAQAYAERLARCCRANIAGMARHDVPRLTGTPTHLWLANRPVEGLPDLGTPEAQQRKWRDRLPGLRGWQSVDTTHYGIVRPPYVQAVADAVDTGASDADAVDAAVPTDPERR</sequence>
<dbReference type="InterPro" id="IPR001242">
    <property type="entry name" value="Condensation_dom"/>
</dbReference>
<dbReference type="GO" id="GO:0009239">
    <property type="term" value="P:enterobactin biosynthetic process"/>
    <property type="evidence" value="ECO:0007669"/>
    <property type="project" value="TreeGrafter"/>
</dbReference>
<dbReference type="Gene3D" id="3.40.47.10">
    <property type="match status" value="1"/>
</dbReference>
<dbReference type="InterPro" id="IPR020845">
    <property type="entry name" value="AMP-binding_CS"/>
</dbReference>
<dbReference type="CDD" id="cd00833">
    <property type="entry name" value="PKS"/>
    <property type="match status" value="1"/>
</dbReference>
<dbReference type="SUPFAM" id="SSF53474">
    <property type="entry name" value="alpha/beta-Hydrolases"/>
    <property type="match status" value="1"/>
</dbReference>
<dbReference type="InterPro" id="IPR014030">
    <property type="entry name" value="Ketoacyl_synth_N"/>
</dbReference>
<evidence type="ECO:0000259" key="7">
    <source>
        <dbReference type="PROSITE" id="PS50075"/>
    </source>
</evidence>
<evidence type="ECO:0000256" key="4">
    <source>
        <dbReference type="ARBA" id="ARBA00022679"/>
    </source>
</evidence>
<keyword evidence="4" id="KW-0808">Transferase</keyword>
<dbReference type="PROSITE" id="PS50075">
    <property type="entry name" value="CARRIER"/>
    <property type="match status" value="3"/>
</dbReference>
<evidence type="ECO:0000256" key="6">
    <source>
        <dbReference type="SAM" id="MobiDB-lite"/>
    </source>
</evidence>
<dbReference type="GO" id="GO:0031177">
    <property type="term" value="F:phosphopantetheine binding"/>
    <property type="evidence" value="ECO:0007669"/>
    <property type="project" value="InterPro"/>
</dbReference>